<gene>
    <name evidence="2" type="ORF">PR048_008203</name>
</gene>
<sequence>MAAYVKTLLQEGKEVHQKIRSLEKVIDDERQEEEAETVDQSRVQALMELHVRQEQIKGEVEWLESPVLRTLIVKKQQKEMCADEILCVCGAATADEIIAQLTTVKSKIKPTAVIKMLSSLQEALSHSTRGQQIFVFPGIHCIKKSNKVEAGHIKGLGGHRVTTVTSPCSGSCLLQVWSREVTLEDLTLDASAVQMALAVSTGVLKLHNCRVISSVRSSCTEGIVVLEGGRLQAIQCKFISFGTAISAKAGADVILESCSISDSHVGILVSALSYV</sequence>
<comment type="caution">
    <text evidence="2">The sequence shown here is derived from an EMBL/GenBank/DDBJ whole genome shotgun (WGS) entry which is preliminary data.</text>
</comment>
<evidence type="ECO:0000259" key="1">
    <source>
        <dbReference type="Pfam" id="PF23762"/>
    </source>
</evidence>
<proteinExistence type="predicted"/>
<dbReference type="Pfam" id="PF23762">
    <property type="entry name" value="SHCBP_N"/>
    <property type="match status" value="1"/>
</dbReference>
<evidence type="ECO:0000313" key="3">
    <source>
        <dbReference type="Proteomes" id="UP001159363"/>
    </source>
</evidence>
<feature type="domain" description="SHC SH2" evidence="1">
    <location>
        <begin position="2"/>
        <end position="69"/>
    </location>
</feature>
<dbReference type="Proteomes" id="UP001159363">
    <property type="component" value="Chromosome 3"/>
</dbReference>
<dbReference type="PANTHER" id="PTHR14695:SF4">
    <property type="entry name" value="PROTEIN NESSUN DORMA"/>
    <property type="match status" value="1"/>
</dbReference>
<evidence type="ECO:0000313" key="2">
    <source>
        <dbReference type="EMBL" id="KAJ8888711.1"/>
    </source>
</evidence>
<protein>
    <recommendedName>
        <fullName evidence="1">SHC SH2 domain-containing protein</fullName>
    </recommendedName>
</protein>
<dbReference type="InterPro" id="IPR011050">
    <property type="entry name" value="Pectin_lyase_fold/virulence"/>
</dbReference>
<dbReference type="EMBL" id="JARBHB010000003">
    <property type="protein sequence ID" value="KAJ8888711.1"/>
    <property type="molecule type" value="Genomic_DNA"/>
</dbReference>
<dbReference type="InterPro" id="IPR057508">
    <property type="entry name" value="SHCBP-like_N"/>
</dbReference>
<reference evidence="2 3" key="1">
    <citation type="submission" date="2023-02" db="EMBL/GenBank/DDBJ databases">
        <title>LHISI_Scaffold_Assembly.</title>
        <authorList>
            <person name="Stuart O.P."/>
            <person name="Cleave R."/>
            <person name="Magrath M.J.L."/>
            <person name="Mikheyev A.S."/>
        </authorList>
    </citation>
    <scope>NUCLEOTIDE SEQUENCE [LARGE SCALE GENOMIC DNA]</scope>
    <source>
        <strain evidence="2">Daus_M_001</strain>
        <tissue evidence="2">Leg muscle</tissue>
    </source>
</reference>
<dbReference type="SUPFAM" id="SSF51126">
    <property type="entry name" value="Pectin lyase-like"/>
    <property type="match status" value="1"/>
</dbReference>
<accession>A0ABQ9HX81</accession>
<organism evidence="2 3">
    <name type="scientific">Dryococelus australis</name>
    <dbReference type="NCBI Taxonomy" id="614101"/>
    <lineage>
        <taxon>Eukaryota</taxon>
        <taxon>Metazoa</taxon>
        <taxon>Ecdysozoa</taxon>
        <taxon>Arthropoda</taxon>
        <taxon>Hexapoda</taxon>
        <taxon>Insecta</taxon>
        <taxon>Pterygota</taxon>
        <taxon>Neoptera</taxon>
        <taxon>Polyneoptera</taxon>
        <taxon>Phasmatodea</taxon>
        <taxon>Verophasmatodea</taxon>
        <taxon>Anareolatae</taxon>
        <taxon>Phasmatidae</taxon>
        <taxon>Eurycanthinae</taxon>
        <taxon>Dryococelus</taxon>
    </lineage>
</organism>
<dbReference type="PANTHER" id="PTHR14695">
    <property type="entry name" value="SHC SH2-DOMAIN BINDING PROTEIN 1-RELATED"/>
    <property type="match status" value="1"/>
</dbReference>
<dbReference type="InterPro" id="IPR045140">
    <property type="entry name" value="SHCBP1-like"/>
</dbReference>
<name>A0ABQ9HX81_9NEOP</name>
<keyword evidence="3" id="KW-1185">Reference proteome</keyword>